<dbReference type="InterPro" id="IPR007175">
    <property type="entry name" value="Rpr2/Snm1/Rpp21"/>
</dbReference>
<protein>
    <recommendedName>
        <fullName evidence="8">Ribonuclease P protein component 4</fullName>
        <shortName evidence="8">RNase P component 4</shortName>
        <ecNumber evidence="8">3.1.26.5</ecNumber>
    </recommendedName>
    <alternativeName>
        <fullName evidence="8">Rpp21</fullName>
    </alternativeName>
</protein>
<comment type="catalytic activity">
    <reaction evidence="8">
        <text>Endonucleolytic cleavage of RNA, removing 5'-extranucleotides from tRNA precursor.</text>
        <dbReference type="EC" id="3.1.26.5"/>
    </reaction>
</comment>
<feature type="binding site" evidence="8">
    <location>
        <position position="66"/>
    </location>
    <ligand>
        <name>Zn(2+)</name>
        <dbReference type="ChEBI" id="CHEBI:29105"/>
    </ligand>
</feature>
<dbReference type="InterPro" id="IPR016432">
    <property type="entry name" value="RNP4"/>
</dbReference>
<reference evidence="9 10" key="1">
    <citation type="submission" date="2018-06" db="EMBL/GenBank/DDBJ databases">
        <title>Genomic insight into two independent archaeal endosymbiosis events.</title>
        <authorList>
            <person name="Lind A.E."/>
            <person name="Lewis W.H."/>
            <person name="Spang A."/>
            <person name="Guy L."/>
            <person name="Embley M.T."/>
            <person name="Ettema T.J.G."/>
        </authorList>
    </citation>
    <scope>NUCLEOTIDE SEQUENCE [LARGE SCALE GENOMIC DNA]</scope>
    <source>
        <strain evidence="9">NOE</strain>
    </source>
</reference>
<dbReference type="Gene3D" id="1.20.5.420">
    <property type="entry name" value="Immunoglobulin FC, subunit C"/>
    <property type="match status" value="1"/>
</dbReference>
<comment type="cofactor">
    <cofactor evidence="8">
        <name>Zn(2+)</name>
        <dbReference type="ChEBI" id="CHEBI:29105"/>
    </cofactor>
    <text evidence="8">Binds 1 zinc ion per subunit.</text>
</comment>
<dbReference type="EC" id="3.1.26.5" evidence="8"/>
<keyword evidence="4 8" id="KW-0479">Metal-binding</keyword>
<gene>
    <name evidence="8 9" type="primary">rnp4</name>
    <name evidence="9" type="ORF">ALNOE001_14100</name>
</gene>
<comment type="similarity">
    <text evidence="8">Belongs to the eukaryotic/archaeal RNase P protein component 4 family.</text>
</comment>
<evidence type="ECO:0000256" key="5">
    <source>
        <dbReference type="ARBA" id="ARBA00022759"/>
    </source>
</evidence>
<evidence type="ECO:0000313" key="9">
    <source>
        <dbReference type="EMBL" id="RBQ22840.1"/>
    </source>
</evidence>
<dbReference type="PIRSF" id="PIRSF004878">
    <property type="entry name" value="RNase_P_4"/>
    <property type="match status" value="1"/>
</dbReference>
<keyword evidence="7 8" id="KW-0862">Zinc</keyword>
<keyword evidence="6 8" id="KW-0378">Hydrolase</keyword>
<feature type="binding site" evidence="8">
    <location>
        <position position="63"/>
    </location>
    <ligand>
        <name>Zn(2+)</name>
        <dbReference type="ChEBI" id="CHEBI:29105"/>
    </ligand>
</feature>
<evidence type="ECO:0000256" key="2">
    <source>
        <dbReference type="ARBA" id="ARBA00022694"/>
    </source>
</evidence>
<evidence type="ECO:0000256" key="1">
    <source>
        <dbReference type="ARBA" id="ARBA00022490"/>
    </source>
</evidence>
<dbReference type="GO" id="GO:0030677">
    <property type="term" value="C:ribonuclease P complex"/>
    <property type="evidence" value="ECO:0007669"/>
    <property type="project" value="UniProtKB-UniRule"/>
</dbReference>
<sequence length="123" mass="15049">MRRGRRPKWMIDIANERMNILFSMAKKEFSVNPDRSHRYVSLARKISKKYNTKIPTKWRRSYCKKCYKFLDPSKNSSIRLKQGKIHIKCNQCNEIMKIPYINEQKEKRRAKIEYYSIKKRNNE</sequence>
<comment type="subunit">
    <text evidence="8">Consists of a catalytic RNA component and at least 4-5 protein subunits.</text>
</comment>
<dbReference type="Pfam" id="PF04032">
    <property type="entry name" value="Rpr2"/>
    <property type="match status" value="1"/>
</dbReference>
<dbReference type="PANTHER" id="PTHR14742">
    <property type="entry name" value="RIBONUCLEASE P SUBUNIT P21"/>
    <property type="match status" value="1"/>
</dbReference>
<dbReference type="PANTHER" id="PTHR14742:SF0">
    <property type="entry name" value="RIBONUCLEASE P PROTEIN SUBUNIT P21"/>
    <property type="match status" value="1"/>
</dbReference>
<keyword evidence="10" id="KW-1185">Reference proteome</keyword>
<evidence type="ECO:0000256" key="3">
    <source>
        <dbReference type="ARBA" id="ARBA00022722"/>
    </source>
</evidence>
<dbReference type="Proteomes" id="UP000253099">
    <property type="component" value="Unassembled WGS sequence"/>
</dbReference>
<dbReference type="EMBL" id="NIZT01000038">
    <property type="protein sequence ID" value="RBQ22840.1"/>
    <property type="molecule type" value="Genomic_DNA"/>
</dbReference>
<keyword evidence="2 8" id="KW-0819">tRNA processing</keyword>
<organism evidence="9 10">
    <name type="scientific">Candidatus Methanobinarius endosymbioticus</name>
    <dbReference type="NCBI Taxonomy" id="2006182"/>
    <lineage>
        <taxon>Archaea</taxon>
        <taxon>Methanobacteriati</taxon>
        <taxon>Methanobacteriota</taxon>
        <taxon>Methanomada group</taxon>
        <taxon>Methanobacteria</taxon>
        <taxon>Methanobacteriales</taxon>
        <taxon>Methanobacteriaceae</taxon>
        <taxon>Candidatus Methanobinarius</taxon>
    </lineage>
</organism>
<comment type="function">
    <text evidence="8">Part of ribonuclease P, a protein complex that generates mature tRNA molecules by cleaving their 5'-ends.</text>
</comment>
<proteinExistence type="inferred from homology"/>
<dbReference type="GO" id="GO:0001682">
    <property type="term" value="P:tRNA 5'-leader removal"/>
    <property type="evidence" value="ECO:0007669"/>
    <property type="project" value="UniProtKB-UniRule"/>
</dbReference>
<evidence type="ECO:0000256" key="8">
    <source>
        <dbReference type="HAMAP-Rule" id="MF_00757"/>
    </source>
</evidence>
<evidence type="ECO:0000313" key="10">
    <source>
        <dbReference type="Proteomes" id="UP000253099"/>
    </source>
</evidence>
<evidence type="ECO:0000256" key="6">
    <source>
        <dbReference type="ARBA" id="ARBA00022801"/>
    </source>
</evidence>
<comment type="subcellular location">
    <subcellularLocation>
        <location evidence="8">Cytoplasm</location>
    </subcellularLocation>
</comment>
<comment type="caution">
    <text evidence="9">The sequence shown here is derived from an EMBL/GenBank/DDBJ whole genome shotgun (WGS) entry which is preliminary data.</text>
</comment>
<dbReference type="HAMAP" id="MF_00757">
    <property type="entry name" value="RNase_P_4"/>
    <property type="match status" value="1"/>
</dbReference>
<dbReference type="GO" id="GO:0005737">
    <property type="term" value="C:cytoplasm"/>
    <property type="evidence" value="ECO:0007669"/>
    <property type="project" value="UniProtKB-SubCell"/>
</dbReference>
<dbReference type="GO" id="GO:0008270">
    <property type="term" value="F:zinc ion binding"/>
    <property type="evidence" value="ECO:0007669"/>
    <property type="project" value="UniProtKB-UniRule"/>
</dbReference>
<evidence type="ECO:0000256" key="7">
    <source>
        <dbReference type="ARBA" id="ARBA00022833"/>
    </source>
</evidence>
<dbReference type="Gene3D" id="6.20.50.20">
    <property type="match status" value="1"/>
</dbReference>
<keyword evidence="1 8" id="KW-0963">Cytoplasm</keyword>
<dbReference type="AlphaFoldDB" id="A0A366MAV2"/>
<feature type="binding site" evidence="8">
    <location>
        <position position="89"/>
    </location>
    <ligand>
        <name>Zn(2+)</name>
        <dbReference type="ChEBI" id="CHEBI:29105"/>
    </ligand>
</feature>
<keyword evidence="5 8" id="KW-0255">Endonuclease</keyword>
<feature type="binding site" evidence="8">
    <location>
        <position position="92"/>
    </location>
    <ligand>
        <name>Zn(2+)</name>
        <dbReference type="ChEBI" id="CHEBI:29105"/>
    </ligand>
</feature>
<keyword evidence="3 8" id="KW-0540">Nuclease</keyword>
<dbReference type="GO" id="GO:0004526">
    <property type="term" value="F:ribonuclease P activity"/>
    <property type="evidence" value="ECO:0007669"/>
    <property type="project" value="UniProtKB-UniRule"/>
</dbReference>
<evidence type="ECO:0000256" key="4">
    <source>
        <dbReference type="ARBA" id="ARBA00022723"/>
    </source>
</evidence>
<accession>A0A366MAV2</accession>
<name>A0A366MAV2_9EURY</name>